<dbReference type="Proteomes" id="UP001293254">
    <property type="component" value="Unassembled WGS sequence"/>
</dbReference>
<evidence type="ECO:0000313" key="3">
    <source>
        <dbReference type="Proteomes" id="UP001293254"/>
    </source>
</evidence>
<reference evidence="2" key="2">
    <citation type="journal article" date="2024" name="Plant">
        <title>Genomic evolution and insights into agronomic trait innovations of Sesamum species.</title>
        <authorList>
            <person name="Miao H."/>
            <person name="Wang L."/>
            <person name="Qu L."/>
            <person name="Liu H."/>
            <person name="Sun Y."/>
            <person name="Le M."/>
            <person name="Wang Q."/>
            <person name="Wei S."/>
            <person name="Zheng Y."/>
            <person name="Lin W."/>
            <person name="Duan Y."/>
            <person name="Cao H."/>
            <person name="Xiong S."/>
            <person name="Wang X."/>
            <person name="Wei L."/>
            <person name="Li C."/>
            <person name="Ma Q."/>
            <person name="Ju M."/>
            <person name="Zhao R."/>
            <person name="Li G."/>
            <person name="Mu C."/>
            <person name="Tian Q."/>
            <person name="Mei H."/>
            <person name="Zhang T."/>
            <person name="Gao T."/>
            <person name="Zhang H."/>
        </authorList>
    </citation>
    <scope>NUCLEOTIDE SEQUENCE</scope>
    <source>
        <strain evidence="2">3651</strain>
    </source>
</reference>
<feature type="region of interest" description="Disordered" evidence="1">
    <location>
        <begin position="123"/>
        <end position="170"/>
    </location>
</feature>
<dbReference type="AlphaFoldDB" id="A0AAE2CCF6"/>
<name>A0AAE2CCF6_9LAMI</name>
<protein>
    <submittedName>
        <fullName evidence="2">Uncharacterized protein</fullName>
    </submittedName>
</protein>
<accession>A0AAE2CCF6</accession>
<dbReference type="EMBL" id="JACGWO010000010">
    <property type="protein sequence ID" value="KAK4417049.1"/>
    <property type="molecule type" value="Genomic_DNA"/>
</dbReference>
<organism evidence="2 3">
    <name type="scientific">Sesamum alatum</name>
    <dbReference type="NCBI Taxonomy" id="300844"/>
    <lineage>
        <taxon>Eukaryota</taxon>
        <taxon>Viridiplantae</taxon>
        <taxon>Streptophyta</taxon>
        <taxon>Embryophyta</taxon>
        <taxon>Tracheophyta</taxon>
        <taxon>Spermatophyta</taxon>
        <taxon>Magnoliopsida</taxon>
        <taxon>eudicotyledons</taxon>
        <taxon>Gunneridae</taxon>
        <taxon>Pentapetalae</taxon>
        <taxon>asterids</taxon>
        <taxon>lamiids</taxon>
        <taxon>Lamiales</taxon>
        <taxon>Pedaliaceae</taxon>
        <taxon>Sesamum</taxon>
    </lineage>
</organism>
<gene>
    <name evidence="2" type="ORF">Salat_2530400</name>
</gene>
<proteinExistence type="predicted"/>
<evidence type="ECO:0000256" key="1">
    <source>
        <dbReference type="SAM" id="MobiDB-lite"/>
    </source>
</evidence>
<evidence type="ECO:0000313" key="2">
    <source>
        <dbReference type="EMBL" id="KAK4417049.1"/>
    </source>
</evidence>
<comment type="caution">
    <text evidence="2">The sequence shown here is derived from an EMBL/GenBank/DDBJ whole genome shotgun (WGS) entry which is preliminary data.</text>
</comment>
<feature type="region of interest" description="Disordered" evidence="1">
    <location>
        <begin position="208"/>
        <end position="253"/>
    </location>
</feature>
<sequence>MILGGYIRRRMVTWRSLRHFPERFSSPPWKLDTRGGQAAAVAHKRLLDEDSESIRLGLQGEKGFGLSQDIDKAGPCHLARFDSVGSSLGLVEVQPTPLVSLTGVYRPTSPPDGFLDAIATTQRPEVSLSRRERQSVEERSSINDFHRGGTSPLQPIRAPGKNCSSGGIPASSLTRTLIDVPLSKRISRSPSEVGTRAIGFRRRRARLRGRGRCGRSSIGGRLAGSGSKRQLPFSFHLGSTPRPAKRQSGLSHP</sequence>
<keyword evidence="3" id="KW-1185">Reference proteome</keyword>
<reference evidence="2" key="1">
    <citation type="submission" date="2020-06" db="EMBL/GenBank/DDBJ databases">
        <authorList>
            <person name="Li T."/>
            <person name="Hu X."/>
            <person name="Zhang T."/>
            <person name="Song X."/>
            <person name="Zhang H."/>
            <person name="Dai N."/>
            <person name="Sheng W."/>
            <person name="Hou X."/>
            <person name="Wei L."/>
        </authorList>
    </citation>
    <scope>NUCLEOTIDE SEQUENCE</scope>
    <source>
        <strain evidence="2">3651</strain>
        <tissue evidence="2">Leaf</tissue>
    </source>
</reference>
<feature type="compositionally biased region" description="Basic and acidic residues" evidence="1">
    <location>
        <begin position="128"/>
        <end position="147"/>
    </location>
</feature>